<proteinExistence type="predicted"/>
<organism evidence="3">
    <name type="scientific">Perkinsus marinus (strain ATCC 50983 / TXsc)</name>
    <dbReference type="NCBI Taxonomy" id="423536"/>
    <lineage>
        <taxon>Eukaryota</taxon>
        <taxon>Sar</taxon>
        <taxon>Alveolata</taxon>
        <taxon>Perkinsozoa</taxon>
        <taxon>Perkinsea</taxon>
        <taxon>Perkinsida</taxon>
        <taxon>Perkinsidae</taxon>
        <taxon>Perkinsus</taxon>
    </lineage>
</organism>
<accession>C5KL03</accession>
<protein>
    <submittedName>
        <fullName evidence="2">Uncharacterized protein</fullName>
    </submittedName>
</protein>
<dbReference type="InParanoid" id="C5KL03"/>
<gene>
    <name evidence="2" type="ORF">Pmar_PMAR009405</name>
</gene>
<evidence type="ECO:0000313" key="2">
    <source>
        <dbReference type="EMBL" id="EER14811.1"/>
    </source>
</evidence>
<evidence type="ECO:0000313" key="3">
    <source>
        <dbReference type="Proteomes" id="UP000007800"/>
    </source>
</evidence>
<dbReference type="RefSeq" id="XP_002783015.1">
    <property type="nucleotide sequence ID" value="XM_002782969.1"/>
</dbReference>
<feature type="coiled-coil region" evidence="1">
    <location>
        <begin position="182"/>
        <end position="240"/>
    </location>
</feature>
<reference evidence="2 3" key="1">
    <citation type="submission" date="2008-07" db="EMBL/GenBank/DDBJ databases">
        <authorList>
            <person name="El-Sayed N."/>
            <person name="Caler E."/>
            <person name="Inman J."/>
            <person name="Amedeo P."/>
            <person name="Hass B."/>
            <person name="Wortman J."/>
        </authorList>
    </citation>
    <scope>NUCLEOTIDE SEQUENCE [LARGE SCALE GENOMIC DNA]</scope>
    <source>
        <strain evidence="3">ATCC 50983 / TXsc</strain>
    </source>
</reference>
<dbReference type="AlphaFoldDB" id="C5KL03"/>
<evidence type="ECO:0000256" key="1">
    <source>
        <dbReference type="SAM" id="Coils"/>
    </source>
</evidence>
<name>C5KL03_PERM5</name>
<sequence length="291" mass="33266">MKTLQVVPHTGLDTQQGIDQIPILTSITLDAELIPFPNRTLLPSFDTSSSAVDVPTPPPSLEKEVAELCGKYPPSEVLKVLAEMYPEVMSEYIQSRIDREVQLAVARALKEERSSMNARMEELRKEEEMRWREKIHELEEKMMMLDSSTMRTAAAAEVEESRARVVVVEERQEEEEVMEVGVMEIRRELETSEKRCSDLEKSLAEALEKLRAREEDYGKLLEAKMALEETMEKKLAEEREAGLEAMVGQTATEEEVAEMMEKKQREMDGKVWARAVIVYTCFMGVTSLKDE</sequence>
<dbReference type="GeneID" id="9061619"/>
<dbReference type="EMBL" id="GG673906">
    <property type="protein sequence ID" value="EER14811.1"/>
    <property type="molecule type" value="Genomic_DNA"/>
</dbReference>
<keyword evidence="1" id="KW-0175">Coiled coil</keyword>
<keyword evidence="3" id="KW-1185">Reference proteome</keyword>
<dbReference type="Proteomes" id="UP000007800">
    <property type="component" value="Unassembled WGS sequence"/>
</dbReference>